<dbReference type="InterPro" id="IPR036250">
    <property type="entry name" value="AcylCo_DH-like_C"/>
</dbReference>
<evidence type="ECO:0000256" key="3">
    <source>
        <dbReference type="ARBA" id="ARBA00022630"/>
    </source>
</evidence>
<reference evidence="8" key="1">
    <citation type="submission" date="2016-10" db="EMBL/GenBank/DDBJ databases">
        <authorList>
            <person name="Varghese N."/>
            <person name="Submissions S."/>
        </authorList>
    </citation>
    <scope>NUCLEOTIDE SEQUENCE [LARGE SCALE GENOMIC DNA]</scope>
    <source>
        <strain evidence="8">CGMCC 1.3566</strain>
    </source>
</reference>
<dbReference type="SUPFAM" id="SSF56645">
    <property type="entry name" value="Acyl-CoA dehydrogenase NM domain-like"/>
    <property type="match status" value="1"/>
</dbReference>
<dbReference type="RefSeq" id="WP_093134889.1">
    <property type="nucleotide sequence ID" value="NZ_FOHJ01000006.1"/>
</dbReference>
<feature type="domain" description="Acyl-CoA dehydrogenase/oxidase C-terminal" evidence="5">
    <location>
        <begin position="232"/>
        <end position="357"/>
    </location>
</feature>
<evidence type="ECO:0000256" key="2">
    <source>
        <dbReference type="ARBA" id="ARBA00009347"/>
    </source>
</evidence>
<dbReference type="Gene3D" id="1.20.140.10">
    <property type="entry name" value="Butyryl-CoA Dehydrogenase, subunit A, domain 3"/>
    <property type="match status" value="1"/>
</dbReference>
<evidence type="ECO:0000313" key="8">
    <source>
        <dbReference type="Proteomes" id="UP000199095"/>
    </source>
</evidence>
<dbReference type="InterPro" id="IPR009100">
    <property type="entry name" value="AcylCoA_DH/oxidase_NM_dom_sf"/>
</dbReference>
<evidence type="ECO:0000256" key="1">
    <source>
        <dbReference type="ARBA" id="ARBA00001974"/>
    </source>
</evidence>
<comment type="cofactor">
    <cofactor evidence="1">
        <name>FAD</name>
        <dbReference type="ChEBI" id="CHEBI:57692"/>
    </cofactor>
</comment>
<dbReference type="InterPro" id="IPR006089">
    <property type="entry name" value="Acyl-CoA_DH_CS"/>
</dbReference>
<dbReference type="SUPFAM" id="SSF47203">
    <property type="entry name" value="Acyl-CoA dehydrogenase C-terminal domain-like"/>
    <property type="match status" value="1"/>
</dbReference>
<dbReference type="AlphaFoldDB" id="A0A1I0FQF6"/>
<evidence type="ECO:0000259" key="6">
    <source>
        <dbReference type="Pfam" id="PF02771"/>
    </source>
</evidence>
<dbReference type="GO" id="GO:0003995">
    <property type="term" value="F:acyl-CoA dehydrogenase activity"/>
    <property type="evidence" value="ECO:0007669"/>
    <property type="project" value="InterPro"/>
</dbReference>
<dbReference type="Pfam" id="PF00441">
    <property type="entry name" value="Acyl-CoA_dh_1"/>
    <property type="match status" value="1"/>
</dbReference>
<feature type="domain" description="Acyl-CoA dehydrogenase/oxidase N-terminal" evidence="6">
    <location>
        <begin position="7"/>
        <end position="84"/>
    </location>
</feature>
<comment type="similarity">
    <text evidence="2">Belongs to the acyl-CoA dehydrogenase family.</text>
</comment>
<evidence type="ECO:0000313" key="7">
    <source>
        <dbReference type="EMBL" id="SET60428.1"/>
    </source>
</evidence>
<evidence type="ECO:0000256" key="4">
    <source>
        <dbReference type="ARBA" id="ARBA00022827"/>
    </source>
</evidence>
<dbReference type="PANTHER" id="PTHR43884:SF12">
    <property type="entry name" value="ISOVALERYL-COA DEHYDROGENASE, MITOCHONDRIAL-RELATED"/>
    <property type="match status" value="1"/>
</dbReference>
<dbReference type="InterPro" id="IPR009075">
    <property type="entry name" value="AcylCo_DH/oxidase_C"/>
</dbReference>
<protein>
    <submittedName>
        <fullName evidence="7">Acyl-CoA dehydrogenase</fullName>
    </submittedName>
</protein>
<dbReference type="GO" id="GO:0050660">
    <property type="term" value="F:flavin adenine dinucleotide binding"/>
    <property type="evidence" value="ECO:0007669"/>
    <property type="project" value="InterPro"/>
</dbReference>
<keyword evidence="3" id="KW-0285">Flavoprotein</keyword>
<dbReference type="OrthoDB" id="2371581at2"/>
<dbReference type="Pfam" id="PF02771">
    <property type="entry name" value="Acyl-CoA_dh_N"/>
    <property type="match status" value="1"/>
</dbReference>
<dbReference type="PANTHER" id="PTHR43884">
    <property type="entry name" value="ACYL-COA DEHYDROGENASE"/>
    <property type="match status" value="1"/>
</dbReference>
<dbReference type="Proteomes" id="UP000199095">
    <property type="component" value="Unassembled WGS sequence"/>
</dbReference>
<dbReference type="Gene3D" id="1.10.540.10">
    <property type="entry name" value="Acyl-CoA dehydrogenase/oxidase, N-terminal domain"/>
    <property type="match status" value="1"/>
</dbReference>
<dbReference type="CDD" id="cd00567">
    <property type="entry name" value="ACAD"/>
    <property type="match status" value="1"/>
</dbReference>
<dbReference type="STRING" id="237682.SAMN05421676_10647"/>
<name>A0A1I0FQF6_9BACI</name>
<dbReference type="InterPro" id="IPR037069">
    <property type="entry name" value="AcylCoA_DH/ox_N_sf"/>
</dbReference>
<dbReference type="PROSITE" id="PS00073">
    <property type="entry name" value="ACYL_COA_DH_2"/>
    <property type="match status" value="1"/>
</dbReference>
<evidence type="ECO:0000259" key="5">
    <source>
        <dbReference type="Pfam" id="PF00441"/>
    </source>
</evidence>
<accession>A0A1I0FQF6</accession>
<organism evidence="7 8">
    <name type="scientific">Salinibacillus kushneri</name>
    <dbReference type="NCBI Taxonomy" id="237682"/>
    <lineage>
        <taxon>Bacteria</taxon>
        <taxon>Bacillati</taxon>
        <taxon>Bacillota</taxon>
        <taxon>Bacilli</taxon>
        <taxon>Bacillales</taxon>
        <taxon>Bacillaceae</taxon>
        <taxon>Salinibacillus</taxon>
    </lineage>
</organism>
<keyword evidence="4" id="KW-0274">FAD</keyword>
<proteinExistence type="inferred from homology"/>
<sequence length="378" mass="42143">MISFHPTEDEVSFVEVAKGLAKDKIRPIARNIEQNGQVDQTLVKEIRELGLLSLELTEYWKGLELPLISQSQIWQALAYGDLDVVQGLPGTGDAASMLRLIPDSPVLQSYKKDVTEGGTLAFLDIDEHSLTNFSVTQKDTEYLLSGTTEPVRLANFADYVLLAATASEGEAVLLWLDQKHHPWEIEEGDYRLGLIASGLSRLTFQDIPVSQSQVIAKGREASDLIKKCRSRIRILQAAKEVGLMEAALDYAIEYTAGRKAFGKEIAKFQGVSFRVAEMAMEAKAANHLVWEAALKVDEQDERAEGLSLRALYRAHRSLRYVTDSAVQLLGGHGYVQEYLVEKWMRDAQAQVALYGREKQMLTKRGEQLIKGEKEAAMS</sequence>
<gene>
    <name evidence="7" type="ORF">SAMN05421676_10647</name>
</gene>
<dbReference type="InterPro" id="IPR013786">
    <property type="entry name" value="AcylCoA_DH/ox_N"/>
</dbReference>
<keyword evidence="8" id="KW-1185">Reference proteome</keyword>
<dbReference type="EMBL" id="FOHJ01000006">
    <property type="protein sequence ID" value="SET60428.1"/>
    <property type="molecule type" value="Genomic_DNA"/>
</dbReference>
<dbReference type="PIRSF" id="PIRSF016578">
    <property type="entry name" value="HsaA"/>
    <property type="match status" value="1"/>
</dbReference>